<organism evidence="2 3">
    <name type="scientific">Conyzicola nivalis</name>
    <dbReference type="NCBI Taxonomy" id="1477021"/>
    <lineage>
        <taxon>Bacteria</taxon>
        <taxon>Bacillati</taxon>
        <taxon>Actinomycetota</taxon>
        <taxon>Actinomycetes</taxon>
        <taxon>Micrococcales</taxon>
        <taxon>Microbacteriaceae</taxon>
        <taxon>Conyzicola</taxon>
    </lineage>
</organism>
<gene>
    <name evidence="2" type="ORF">ABIE21_002466</name>
</gene>
<evidence type="ECO:0000313" key="2">
    <source>
        <dbReference type="EMBL" id="MET4582956.1"/>
    </source>
</evidence>
<dbReference type="Gene3D" id="3.30.2310.20">
    <property type="entry name" value="RelE-like"/>
    <property type="match status" value="1"/>
</dbReference>
<keyword evidence="2" id="KW-0378">Hydrolase</keyword>
<name>A0ABV2QPH9_9MICO</name>
<keyword evidence="2" id="KW-0255">Endonuclease</keyword>
<accession>A0ABV2QPH9</accession>
<dbReference type="EMBL" id="JBEPSJ010000002">
    <property type="protein sequence ID" value="MET4582956.1"/>
    <property type="molecule type" value="Genomic_DNA"/>
</dbReference>
<dbReference type="InterPro" id="IPR035093">
    <property type="entry name" value="RelE/ParE_toxin_dom_sf"/>
</dbReference>
<evidence type="ECO:0000313" key="3">
    <source>
        <dbReference type="Proteomes" id="UP001549257"/>
    </source>
</evidence>
<protein>
    <submittedName>
        <fullName evidence="2">mRNA-degrading endonuclease RelE of RelBE toxin-antitoxin system</fullName>
    </submittedName>
</protein>
<dbReference type="Pfam" id="PF05016">
    <property type="entry name" value="ParE_toxin"/>
    <property type="match status" value="1"/>
</dbReference>
<proteinExistence type="predicted"/>
<keyword evidence="2" id="KW-0540">Nuclease</keyword>
<dbReference type="SUPFAM" id="SSF143011">
    <property type="entry name" value="RelE-like"/>
    <property type="match status" value="1"/>
</dbReference>
<evidence type="ECO:0000256" key="1">
    <source>
        <dbReference type="ARBA" id="ARBA00022649"/>
    </source>
</evidence>
<dbReference type="Proteomes" id="UP001549257">
    <property type="component" value="Unassembled WGS sequence"/>
</dbReference>
<reference evidence="2 3" key="1">
    <citation type="submission" date="2024-06" db="EMBL/GenBank/DDBJ databases">
        <title>Sorghum-associated microbial communities from plants grown in Nebraska, USA.</title>
        <authorList>
            <person name="Schachtman D."/>
        </authorList>
    </citation>
    <scope>NUCLEOTIDE SEQUENCE [LARGE SCALE GENOMIC DNA]</scope>
    <source>
        <strain evidence="2 3">2857</strain>
    </source>
</reference>
<sequence>MQQRGRASFVVEEAVEKLVGEGDAWRIRIGDCRVLYEVLDDVLVVTVVRVAHREVYK</sequence>
<comment type="caution">
    <text evidence="2">The sequence shown here is derived from an EMBL/GenBank/DDBJ whole genome shotgun (WGS) entry which is preliminary data.</text>
</comment>
<dbReference type="InterPro" id="IPR007712">
    <property type="entry name" value="RelE/ParE_toxin"/>
</dbReference>
<dbReference type="GO" id="GO:0004519">
    <property type="term" value="F:endonuclease activity"/>
    <property type="evidence" value="ECO:0007669"/>
    <property type="project" value="UniProtKB-KW"/>
</dbReference>
<keyword evidence="3" id="KW-1185">Reference proteome</keyword>
<keyword evidence="1" id="KW-1277">Toxin-antitoxin system</keyword>
<dbReference type="RefSeq" id="WP_354025106.1">
    <property type="nucleotide sequence ID" value="NZ_JBEPSJ010000002.1"/>
</dbReference>